<protein>
    <submittedName>
        <fullName evidence="1">Uncharacterized protein</fullName>
    </submittedName>
</protein>
<gene>
    <name evidence="1" type="ORF">TraAM80_06807</name>
</gene>
<sequence length="400" mass="44204">EQSTQMFQDLGNVAVQTDALSPLALFNEQSTQTFQDLGNVAVQTDALIPLALFNEQSTQTFQDLGNVAVQTDALSPLALFNEQSTQTFVGRNQTLSMNPGSVAGMKGRMSLHSRAKAPSVTYEYGLVTPTSICYVSGAEAIALAIYAVGQWVENVKLDIHASDYVFVGLNVDGWWQWRRQALEQLDAASYVVRAYNDGTDPLWWCGVLTSALLDLDMERNMSVSDFLVVSCGCHVGAETACTPITINEMVTVLETIPNCCLLMAKKDSVVGDRLALVLKVSVLENETPFYIVRPSDDAEKAEGTVGLDAMRMLIGEWRSSGELLIEFDSFRAVRCFSSDTNPEIRWMDVVEEHFTSVSVSLPAEASLARDTMHARLLDVTTSLWWPIRLIFRRGQEVDVF</sequence>
<dbReference type="OrthoDB" id="247782at2759"/>
<evidence type="ECO:0000313" key="1">
    <source>
        <dbReference type="EMBL" id="RNF01684.1"/>
    </source>
</evidence>
<keyword evidence="2" id="KW-1185">Reference proteome</keyword>
<proteinExistence type="predicted"/>
<dbReference type="AlphaFoldDB" id="A0A422N876"/>
<evidence type="ECO:0000313" key="2">
    <source>
        <dbReference type="Proteomes" id="UP000283634"/>
    </source>
</evidence>
<organism evidence="1 2">
    <name type="scientific">Trypanosoma rangeli</name>
    <dbReference type="NCBI Taxonomy" id="5698"/>
    <lineage>
        <taxon>Eukaryota</taxon>
        <taxon>Discoba</taxon>
        <taxon>Euglenozoa</taxon>
        <taxon>Kinetoplastea</taxon>
        <taxon>Metakinetoplastina</taxon>
        <taxon>Trypanosomatida</taxon>
        <taxon>Trypanosomatidae</taxon>
        <taxon>Trypanosoma</taxon>
        <taxon>Herpetosoma</taxon>
    </lineage>
</organism>
<dbReference type="GeneID" id="40330740"/>
<name>A0A422N876_TRYRA</name>
<feature type="non-terminal residue" evidence="1">
    <location>
        <position position="1"/>
    </location>
</feature>
<reference evidence="1 2" key="1">
    <citation type="journal article" date="2018" name="BMC Genomics">
        <title>Genomic comparison of Trypanosoma conorhini and Trypanosoma rangeli to Trypanosoma cruzi strains of high and low virulence.</title>
        <authorList>
            <person name="Bradwell K.R."/>
            <person name="Koparde V.N."/>
            <person name="Matveyev A.V."/>
            <person name="Serrano M.G."/>
            <person name="Alves J.M."/>
            <person name="Parikh H."/>
            <person name="Huang B."/>
            <person name="Lee V."/>
            <person name="Espinosa-Alvarez O."/>
            <person name="Ortiz P.A."/>
            <person name="Costa-Martins A.G."/>
            <person name="Teixeira M.M."/>
            <person name="Buck G.A."/>
        </authorList>
    </citation>
    <scope>NUCLEOTIDE SEQUENCE [LARGE SCALE GENOMIC DNA]</scope>
    <source>
        <strain evidence="1 2">AM80</strain>
    </source>
</reference>
<dbReference type="Proteomes" id="UP000283634">
    <property type="component" value="Unassembled WGS sequence"/>
</dbReference>
<dbReference type="RefSeq" id="XP_029236473.1">
    <property type="nucleotide sequence ID" value="XM_029383634.1"/>
</dbReference>
<accession>A0A422N876</accession>
<dbReference type="EMBL" id="MKGL01000263">
    <property type="protein sequence ID" value="RNF01684.1"/>
    <property type="molecule type" value="Genomic_DNA"/>
</dbReference>
<comment type="caution">
    <text evidence="1">The sequence shown here is derived from an EMBL/GenBank/DDBJ whole genome shotgun (WGS) entry which is preliminary data.</text>
</comment>